<dbReference type="SMART" id="SM00867">
    <property type="entry name" value="YceI"/>
    <property type="match status" value="1"/>
</dbReference>
<feature type="domain" description="Lipid/polyisoprenoid-binding YceI-like" evidence="2">
    <location>
        <begin position="50"/>
        <end position="213"/>
    </location>
</feature>
<dbReference type="Pfam" id="PF04264">
    <property type="entry name" value="YceI"/>
    <property type="match status" value="1"/>
</dbReference>
<name>A0A127Q5U3_9BURK</name>
<reference evidence="3 4" key="1">
    <citation type="submission" date="2015-11" db="EMBL/GenBank/DDBJ databases">
        <title>Exploring the genomic traits of fungus-feeding bacterial genus Collimonas.</title>
        <authorList>
            <person name="Song C."/>
            <person name="Schmidt R."/>
            <person name="de Jager V."/>
            <person name="Krzyzanowska D."/>
            <person name="Jongedijk E."/>
            <person name="Cankar K."/>
            <person name="Beekwilder J."/>
            <person name="van Veen A."/>
            <person name="de Boer W."/>
            <person name="van Veen J.A."/>
            <person name="Garbeva P."/>
        </authorList>
    </citation>
    <scope>NUCLEOTIDE SEQUENCE [LARGE SCALE GENOMIC DNA]</scope>
    <source>
        <strain evidence="3 4">Ter91</strain>
    </source>
</reference>
<dbReference type="STRING" id="279113.CPter91_3067"/>
<dbReference type="Proteomes" id="UP000074561">
    <property type="component" value="Chromosome"/>
</dbReference>
<evidence type="ECO:0000313" key="3">
    <source>
        <dbReference type="EMBL" id="AMP05404.1"/>
    </source>
</evidence>
<dbReference type="KEGG" id="cpra:CPter91_3067"/>
<dbReference type="AlphaFoldDB" id="A0A127Q5U3"/>
<dbReference type="InterPro" id="IPR036761">
    <property type="entry name" value="TTHA0802/YceI-like_sf"/>
</dbReference>
<proteinExistence type="predicted"/>
<sequence>MMAIAADHLPKKMKTSSSGPHASANASGLLLRGSLLLLALAGNASNAAERYQIDSTHTFSYFEYSHWGLSMQRSRFDTTTGTIELDRDNQSGSVEIDIDAASVSTGSDGFNQIMRSGDYFDSANFPKISFKSSALHFDGPQLTQVDGDLTIKGISHPVTLQISNFNCRFMLIYGKQACGANGSASILRSDYKLGRYVPFVSDAVTLHISVEAIKEY</sequence>
<dbReference type="SUPFAM" id="SSF101874">
    <property type="entry name" value="YceI-like"/>
    <property type="match status" value="1"/>
</dbReference>
<feature type="region of interest" description="Disordered" evidence="1">
    <location>
        <begin position="1"/>
        <end position="20"/>
    </location>
</feature>
<dbReference type="EMBL" id="CP013234">
    <property type="protein sequence ID" value="AMP05404.1"/>
    <property type="molecule type" value="Genomic_DNA"/>
</dbReference>
<evidence type="ECO:0000313" key="4">
    <source>
        <dbReference type="Proteomes" id="UP000074561"/>
    </source>
</evidence>
<dbReference type="PANTHER" id="PTHR34406:SF2">
    <property type="entry name" value="PERIPLASMIC PROTEIN"/>
    <property type="match status" value="1"/>
</dbReference>
<dbReference type="PANTHER" id="PTHR34406">
    <property type="entry name" value="PROTEIN YCEI"/>
    <property type="match status" value="1"/>
</dbReference>
<gene>
    <name evidence="3" type="ORF">CPter91_3067</name>
</gene>
<protein>
    <submittedName>
        <fullName evidence="3">YceI-like domain protein</fullName>
    </submittedName>
</protein>
<evidence type="ECO:0000256" key="1">
    <source>
        <dbReference type="SAM" id="MobiDB-lite"/>
    </source>
</evidence>
<dbReference type="Gene3D" id="2.40.128.110">
    <property type="entry name" value="Lipid/polyisoprenoid-binding, YceI-like"/>
    <property type="match status" value="1"/>
</dbReference>
<organism evidence="3 4">
    <name type="scientific">Collimonas pratensis</name>
    <dbReference type="NCBI Taxonomy" id="279113"/>
    <lineage>
        <taxon>Bacteria</taxon>
        <taxon>Pseudomonadati</taxon>
        <taxon>Pseudomonadota</taxon>
        <taxon>Betaproteobacteria</taxon>
        <taxon>Burkholderiales</taxon>
        <taxon>Oxalobacteraceae</taxon>
        <taxon>Collimonas</taxon>
    </lineage>
</organism>
<evidence type="ECO:0000259" key="2">
    <source>
        <dbReference type="SMART" id="SM00867"/>
    </source>
</evidence>
<dbReference type="PATRIC" id="fig|279113.9.peg.3031"/>
<accession>A0A127Q5U3</accession>
<dbReference type="InterPro" id="IPR007372">
    <property type="entry name" value="Lipid/polyisoprenoid-bd_YceI"/>
</dbReference>